<reference evidence="1" key="1">
    <citation type="journal article" date="2021" name="Nat. Commun.">
        <title>Genetic determinants of endophytism in the Arabidopsis root mycobiome.</title>
        <authorList>
            <person name="Mesny F."/>
            <person name="Miyauchi S."/>
            <person name="Thiergart T."/>
            <person name="Pickel B."/>
            <person name="Atanasova L."/>
            <person name="Karlsson M."/>
            <person name="Huettel B."/>
            <person name="Barry K.W."/>
            <person name="Haridas S."/>
            <person name="Chen C."/>
            <person name="Bauer D."/>
            <person name="Andreopoulos W."/>
            <person name="Pangilinan J."/>
            <person name="LaButti K."/>
            <person name="Riley R."/>
            <person name="Lipzen A."/>
            <person name="Clum A."/>
            <person name="Drula E."/>
            <person name="Henrissat B."/>
            <person name="Kohler A."/>
            <person name="Grigoriev I.V."/>
            <person name="Martin F.M."/>
            <person name="Hacquard S."/>
        </authorList>
    </citation>
    <scope>NUCLEOTIDE SEQUENCE</scope>
    <source>
        <strain evidence="1">MPI-CAGE-AT-0023</strain>
    </source>
</reference>
<proteinExistence type="predicted"/>
<gene>
    <name evidence="1" type="ORF">BKA55DRAFT_696815</name>
</gene>
<evidence type="ECO:0000313" key="1">
    <source>
        <dbReference type="EMBL" id="KAH7228486.1"/>
    </source>
</evidence>
<name>A0A9P9G1L2_FUSRE</name>
<protein>
    <submittedName>
        <fullName evidence="1">Uncharacterized protein</fullName>
    </submittedName>
</protein>
<evidence type="ECO:0000313" key="2">
    <source>
        <dbReference type="Proteomes" id="UP000720189"/>
    </source>
</evidence>
<organism evidence="1 2">
    <name type="scientific">Fusarium redolens</name>
    <dbReference type="NCBI Taxonomy" id="48865"/>
    <lineage>
        <taxon>Eukaryota</taxon>
        <taxon>Fungi</taxon>
        <taxon>Dikarya</taxon>
        <taxon>Ascomycota</taxon>
        <taxon>Pezizomycotina</taxon>
        <taxon>Sordariomycetes</taxon>
        <taxon>Hypocreomycetidae</taxon>
        <taxon>Hypocreales</taxon>
        <taxon>Nectriaceae</taxon>
        <taxon>Fusarium</taxon>
        <taxon>Fusarium redolens species complex</taxon>
    </lineage>
</organism>
<dbReference type="EMBL" id="JAGMUX010000024">
    <property type="protein sequence ID" value="KAH7228486.1"/>
    <property type="molecule type" value="Genomic_DNA"/>
</dbReference>
<accession>A0A9P9G1L2</accession>
<keyword evidence="2" id="KW-1185">Reference proteome</keyword>
<sequence length="470" mass="52531">MSQVRYNSLVETIFKSPNLDRRIQRKIIRDLSDNNNPRLQSTIELNARHIICQARAQGYNVITRFVPPYCSTVTFYTTRIGFVTVSQLSPTFDSNLERVADNFDVTRGAINTLEAAYRDTLLLNGARHGASACGSISHLRDKTAHQKALNGSTLEYNQVYIRLECPPSTNPGPILTFNPPQQDGGVHIVQHKLRIIFHCLFGDSKVNFRKGPAAVINDFLYKTHEGKYAKNVHLIGGELSAHLTFLGRIFACLNLNATNAGIAVIIGLFTSAKIGNENIALTLAASILLGLRIWQWLWTLLMTTTTYENIASNDLRLRTEEAAASLYALDYWYLALLLAMISPQENIYGRGTYRSWLDVAGSGILEMTGPAPPELLYFAGYITTSLDPSELDNRWDSCAPLAAWVPYDTHRITYASNDKVRKISLIDNFLHLSSSSRASLREHAGSLVFKHDGDEFSLPRTLRIYSKEIG</sequence>
<dbReference type="RefSeq" id="XP_046042723.1">
    <property type="nucleotide sequence ID" value="XM_046200305.1"/>
</dbReference>
<comment type="caution">
    <text evidence="1">The sequence shown here is derived from an EMBL/GenBank/DDBJ whole genome shotgun (WGS) entry which is preliminary data.</text>
</comment>
<dbReference type="OrthoDB" id="5152720at2759"/>
<dbReference type="AlphaFoldDB" id="A0A9P9G1L2"/>
<dbReference type="GeneID" id="70230259"/>
<dbReference type="Proteomes" id="UP000720189">
    <property type="component" value="Unassembled WGS sequence"/>
</dbReference>